<sequence>MNNNIKNVDTTFELTPGLKKLQGATTYFEKLKEMTLLGVTSGMKSSGSIIVLFLLNFLFLIIAGCIIGFSSKFEYIQLLYLAIVLLLGGLFVFLAVKRMLSLLQLDYTLYVFNQFEPFVHKICAAIVDKAEKSTEKIVTTDQVKGVFNTYISKIPPVFQQVLWLLLSQVPVVGFVAEIYKTPLLDTYEKRSERLVARVKQYIQHSIEMRRKAKFLAWALPLNIVLQIIVIYLLSR</sequence>
<proteinExistence type="predicted"/>
<evidence type="ECO:0000313" key="3">
    <source>
        <dbReference type="Proteomes" id="UP000197007"/>
    </source>
</evidence>
<keyword evidence="1" id="KW-0812">Transmembrane</keyword>
<accession>A0A1Z4BRN2</accession>
<keyword evidence="3" id="KW-1185">Reference proteome</keyword>
<protein>
    <submittedName>
        <fullName evidence="2">Uncharacterized protein</fullName>
    </submittedName>
</protein>
<organism evidence="2 3">
    <name type="scientific">Capnocytophaga endodontalis</name>
    <dbReference type="NCBI Taxonomy" id="2708117"/>
    <lineage>
        <taxon>Bacteria</taxon>
        <taxon>Pseudomonadati</taxon>
        <taxon>Bacteroidota</taxon>
        <taxon>Flavobacteriia</taxon>
        <taxon>Flavobacteriales</taxon>
        <taxon>Flavobacteriaceae</taxon>
        <taxon>Capnocytophaga</taxon>
    </lineage>
</organism>
<name>A0A1Z4BRN2_9FLAO</name>
<evidence type="ECO:0000313" key="2">
    <source>
        <dbReference type="EMBL" id="ASF43957.1"/>
    </source>
</evidence>
<feature type="transmembrane region" description="Helical" evidence="1">
    <location>
        <begin position="214"/>
        <end position="233"/>
    </location>
</feature>
<dbReference type="Proteomes" id="UP000197007">
    <property type="component" value="Chromosome"/>
</dbReference>
<dbReference type="AlphaFoldDB" id="A0A1Z4BRN2"/>
<evidence type="ECO:0000256" key="1">
    <source>
        <dbReference type="SAM" id="Phobius"/>
    </source>
</evidence>
<reference evidence="3" key="1">
    <citation type="submission" date="2017-06" db="EMBL/GenBank/DDBJ databases">
        <title>Complete genome sequence of Capnocytophaga sp. KCOM 1579 (=ChDC OS43) isolated from a human refractory periapical abscess lesion.</title>
        <authorList>
            <person name="Kook J.-K."/>
            <person name="Park S.-N."/>
            <person name="Lim Y.K."/>
            <person name="Roh H."/>
        </authorList>
    </citation>
    <scope>NUCLEOTIDE SEQUENCE [LARGE SCALE GENOMIC DNA]</scope>
    <source>
        <strain evidence="3">ChDC OS43</strain>
    </source>
</reference>
<dbReference type="EMBL" id="CP022022">
    <property type="protein sequence ID" value="ASF43957.1"/>
    <property type="molecule type" value="Genomic_DNA"/>
</dbReference>
<keyword evidence="1" id="KW-0472">Membrane</keyword>
<dbReference type="KEGG" id="capn:CBG49_13155"/>
<feature type="transmembrane region" description="Helical" evidence="1">
    <location>
        <begin position="75"/>
        <end position="96"/>
    </location>
</feature>
<feature type="transmembrane region" description="Helical" evidence="1">
    <location>
        <begin position="49"/>
        <end position="69"/>
    </location>
</feature>
<dbReference type="RefSeq" id="WP_088594829.1">
    <property type="nucleotide sequence ID" value="NZ_CP022022.1"/>
</dbReference>
<keyword evidence="1" id="KW-1133">Transmembrane helix</keyword>
<gene>
    <name evidence="2" type="ORF">CBG49_13155</name>
</gene>